<accession>U5H178</accession>
<dbReference type="Proteomes" id="UP000017200">
    <property type="component" value="Unassembled WGS sequence"/>
</dbReference>
<reference evidence="3" key="4">
    <citation type="submission" date="2015-06" db="UniProtKB">
        <authorList>
            <consortium name="EnsemblFungi"/>
        </authorList>
    </citation>
    <scope>IDENTIFICATION</scope>
</reference>
<dbReference type="OrthoDB" id="446293at2759"/>
<feature type="compositionally biased region" description="Basic and acidic residues" evidence="1">
    <location>
        <begin position="88"/>
        <end position="98"/>
    </location>
</feature>
<feature type="region of interest" description="Disordered" evidence="1">
    <location>
        <begin position="321"/>
        <end position="341"/>
    </location>
</feature>
<reference evidence="2" key="2">
    <citation type="submission" date="2010-11" db="EMBL/GenBank/DDBJ databases">
        <authorList>
            <consortium name="The Broad Institute Genome Sequencing Platform"/>
            <person name="Earl A."/>
            <person name="Ward D."/>
            <person name="Feldgarden M."/>
            <person name="Gevers D."/>
            <person name="Butler R."/>
            <person name="Young S.K."/>
            <person name="Zeng Q."/>
            <person name="Gargeya S."/>
            <person name="Fitzgerald M."/>
            <person name="Haas B."/>
            <person name="Abouelleil A."/>
            <person name="Alvarado L."/>
            <person name="Arachchi H.M."/>
            <person name="Berlin A."/>
            <person name="Brown A."/>
            <person name="Chapman S.B."/>
            <person name="Chen Z."/>
            <person name="Dunbar C."/>
            <person name="Freedman E."/>
            <person name="Gearin G."/>
            <person name="Gellesch M."/>
            <person name="Goldberg J."/>
            <person name="Griggs A."/>
            <person name="Gujja S."/>
            <person name="Heilman E."/>
            <person name="Heiman D."/>
            <person name="Howarth C."/>
            <person name="Larson L."/>
            <person name="Lui A."/>
            <person name="MacDonald P.J.P."/>
            <person name="Mehta T."/>
            <person name="Montmayeur A."/>
            <person name="Murphy C."/>
            <person name="Neiman D."/>
            <person name="Pearson M."/>
            <person name="Priest M."/>
            <person name="Roberts A."/>
            <person name="Saif S."/>
            <person name="Shea T."/>
            <person name="Shenoy N."/>
            <person name="Sisk P."/>
            <person name="Stolte C."/>
            <person name="Sykes S."/>
            <person name="White J."/>
            <person name="Yandava C."/>
            <person name="Wortman J."/>
            <person name="Nusbaum C."/>
            <person name="Birren B."/>
        </authorList>
    </citation>
    <scope>NUCLEOTIDE SEQUENCE</scope>
    <source>
        <strain evidence="2">P1A1 Lamole</strain>
    </source>
</reference>
<dbReference type="InParanoid" id="U5H178"/>
<feature type="compositionally biased region" description="Pro residues" evidence="1">
    <location>
        <begin position="122"/>
        <end position="138"/>
    </location>
</feature>
<sequence>MGWPPLVTARTSVVVALWAPSPRLVRHFTTYIAPSAPASTNPAQQLDSPSAVGSSPSAYPTHEPPRPTTTIKNALPPSDPPPPRSLNHRLDAVAKKTPQDPPRMHRSSPPTEPSTPAIAIMPEPPIPTPLSERPMPPPRPARTIPPRPPSVLLDASNLPSKLPETTRELLALMRHLATSSEPHRTSHSPFPLAQLCSFHAASQIAHLVTTDTYLFLLRRAYSVSNYKLADHLLTELTDRGFSRNDEAIVRLVHRYALKRGNGQLAFEERQRLKSQGLAALECLNSRRDLLEDGKGQGDGMVTWKGRERGRVPRKRRGFYETLRSSTSSSGGKQHDVRAPTGTLDSHHVIGRLSTLFKRAPSTRGPSDVTKLASVDIATLVDSYVLDRNAQRAFESARVWLDHTRRDLINIHANLNANPTTTPPTTVATSPPLPPDLAPQTHHLQACRTYEQTALVLLNILSKLLYASSVSTTTIRTFVLTYLEQHSLPQRWKLRPALTTLRTLVVGNTGYHGSWERSVKLVEWFDKEFGPIERLEREWVQGGKHHFARRACVRADASVTYLLLGLAINDQMRKRDKEGKMKGKVKEWWKEVEEVRKDRGWNGLQGKKGKERIKEATELGLIEVEEIKGKLSQGPKK</sequence>
<evidence type="ECO:0000313" key="2">
    <source>
        <dbReference type="EMBL" id="KDE08681.1"/>
    </source>
</evidence>
<feature type="region of interest" description="Disordered" evidence="1">
    <location>
        <begin position="36"/>
        <end position="138"/>
    </location>
</feature>
<evidence type="ECO:0000313" key="4">
    <source>
        <dbReference type="Proteomes" id="UP000017200"/>
    </source>
</evidence>
<feature type="compositionally biased region" description="Polar residues" evidence="1">
    <location>
        <begin position="322"/>
        <end position="331"/>
    </location>
</feature>
<dbReference type="HOGENOM" id="CLU_430339_0_0_1"/>
<dbReference type="EnsemblFungi" id="MVLG_01139T0">
    <property type="protein sequence ID" value="MVLG_01139T0"/>
    <property type="gene ID" value="MVLG_01139"/>
</dbReference>
<reference evidence="4" key="1">
    <citation type="submission" date="2010-11" db="EMBL/GenBank/DDBJ databases">
        <title>The genome sequence of Microbotryum violaceum strain p1A1 Lamole.</title>
        <authorList>
            <person name="Cuomo C."/>
            <person name="Perlin M."/>
            <person name="Young S.K."/>
            <person name="Zeng Q."/>
            <person name="Gargeya S."/>
            <person name="Alvarado L."/>
            <person name="Berlin A."/>
            <person name="Chapman S.B."/>
            <person name="Chen Z."/>
            <person name="Freedman E."/>
            <person name="Gellesch M."/>
            <person name="Goldberg J."/>
            <person name="Griggs A."/>
            <person name="Gujja S."/>
            <person name="Heilman E."/>
            <person name="Heiman D."/>
            <person name="Howarth C."/>
            <person name="Mehta T."/>
            <person name="Neiman D."/>
            <person name="Pearson M."/>
            <person name="Roberts A."/>
            <person name="Saif S."/>
            <person name="Shea T."/>
            <person name="Shenoy N."/>
            <person name="Sisk P."/>
            <person name="Stolte C."/>
            <person name="Sykes S."/>
            <person name="White J."/>
            <person name="Yandava C."/>
            <person name="Haas B."/>
            <person name="Nusbaum C."/>
            <person name="Birren B."/>
        </authorList>
    </citation>
    <scope>NUCLEOTIDE SEQUENCE [LARGE SCALE GENOMIC DNA]</scope>
    <source>
        <strain evidence="4">p1A1 Lamole</strain>
    </source>
</reference>
<evidence type="ECO:0000313" key="3">
    <source>
        <dbReference type="EnsemblFungi" id="MVLG_01139T0"/>
    </source>
</evidence>
<reference evidence="2 4" key="3">
    <citation type="journal article" date="2015" name="BMC Genomics">
        <title>Sex and parasites: genomic and transcriptomic analysis of Microbotryum lychnidis-dioicae, the biotrophic and plant-castrating anther smut fungus.</title>
        <authorList>
            <person name="Perlin M.H."/>
            <person name="Amselem J."/>
            <person name="Fontanillas E."/>
            <person name="Toh S.S."/>
            <person name="Chen Z."/>
            <person name="Goldberg J."/>
            <person name="Duplessis S."/>
            <person name="Henrissat B."/>
            <person name="Young S."/>
            <person name="Zeng Q."/>
            <person name="Aguileta G."/>
            <person name="Petit E."/>
            <person name="Badouin H."/>
            <person name="Andrews J."/>
            <person name="Razeeq D."/>
            <person name="Gabaldon T."/>
            <person name="Quesneville H."/>
            <person name="Giraud T."/>
            <person name="Hood M.E."/>
            <person name="Schultz D.J."/>
            <person name="Cuomo C.A."/>
        </authorList>
    </citation>
    <scope>NUCLEOTIDE SEQUENCE [LARGE SCALE GENOMIC DNA]</scope>
    <source>
        <strain evidence="4">p1A1 Lamole</strain>
        <strain evidence="2">P1A1 Lamole</strain>
    </source>
</reference>
<proteinExistence type="predicted"/>
<evidence type="ECO:0000256" key="1">
    <source>
        <dbReference type="SAM" id="MobiDB-lite"/>
    </source>
</evidence>
<protein>
    <submittedName>
        <fullName evidence="2 3">Uncharacterized protein</fullName>
    </submittedName>
</protein>
<name>U5H178_USTV1</name>
<dbReference type="EMBL" id="AEIJ01000097">
    <property type="status" value="NOT_ANNOTATED_CDS"/>
    <property type="molecule type" value="Genomic_DNA"/>
</dbReference>
<dbReference type="AlphaFoldDB" id="U5H178"/>
<dbReference type="STRING" id="683840.U5H178"/>
<feature type="compositionally biased region" description="Polar residues" evidence="1">
    <location>
        <begin position="37"/>
        <end position="58"/>
    </location>
</feature>
<keyword evidence="4" id="KW-1185">Reference proteome</keyword>
<organism evidence="2">
    <name type="scientific">Microbotryum lychnidis-dioicae (strain p1A1 Lamole / MvSl-1064)</name>
    <name type="common">Anther smut fungus</name>
    <dbReference type="NCBI Taxonomy" id="683840"/>
    <lineage>
        <taxon>Eukaryota</taxon>
        <taxon>Fungi</taxon>
        <taxon>Dikarya</taxon>
        <taxon>Basidiomycota</taxon>
        <taxon>Pucciniomycotina</taxon>
        <taxon>Microbotryomycetes</taxon>
        <taxon>Microbotryales</taxon>
        <taxon>Microbotryaceae</taxon>
        <taxon>Microbotryum</taxon>
    </lineage>
</organism>
<dbReference type="EMBL" id="GL541648">
    <property type="protein sequence ID" value="KDE08681.1"/>
    <property type="molecule type" value="Genomic_DNA"/>
</dbReference>
<gene>
    <name evidence="2" type="ORF">MVLG_01139</name>
</gene>